<protein>
    <submittedName>
        <fullName evidence="2">Uncharacterized protein</fullName>
    </submittedName>
</protein>
<proteinExistence type="predicted"/>
<feature type="non-terminal residue" evidence="2">
    <location>
        <position position="239"/>
    </location>
</feature>
<comment type="caution">
    <text evidence="2">The sequence shown here is derived from an EMBL/GenBank/DDBJ whole genome shotgun (WGS) entry which is preliminary data.</text>
</comment>
<sequence length="239" mass="26302">LQEIEANGLRIAAVEAYKNEQLNAGLVAYKQMREAVGQNQAAFDVFGDVSIGVFDDMLEYQALVAENQDFLNGLRGYTDAWLAFSNVTELNQEQFDQFKGKAIDAYKQLQLQGFTSSQALKEIAPMLKRLQLLQHDFGLQVDDTTQGLIDQADQKGYLEELNEPMGEMVRILQDIADLLGNAFPAAAKQAGDAIQYHFKKATDQMDDFGESARRGERYTGGKGGAPAGDEIDGYAGGTR</sequence>
<dbReference type="EMBL" id="BARS01050012">
    <property type="protein sequence ID" value="GAG44349.1"/>
    <property type="molecule type" value="Genomic_DNA"/>
</dbReference>
<dbReference type="AlphaFoldDB" id="X0XMD7"/>
<reference evidence="2" key="1">
    <citation type="journal article" date="2014" name="Front. Microbiol.">
        <title>High frequency of phylogenetically diverse reductive dehalogenase-homologous genes in deep subseafloor sedimentary metagenomes.</title>
        <authorList>
            <person name="Kawai M."/>
            <person name="Futagami T."/>
            <person name="Toyoda A."/>
            <person name="Takaki Y."/>
            <person name="Nishi S."/>
            <person name="Hori S."/>
            <person name="Arai W."/>
            <person name="Tsubouchi T."/>
            <person name="Morono Y."/>
            <person name="Uchiyama I."/>
            <person name="Ito T."/>
            <person name="Fujiyama A."/>
            <person name="Inagaki F."/>
            <person name="Takami H."/>
        </authorList>
    </citation>
    <scope>NUCLEOTIDE SEQUENCE</scope>
    <source>
        <strain evidence="2">Expedition CK06-06</strain>
    </source>
</reference>
<feature type="non-terminal residue" evidence="2">
    <location>
        <position position="1"/>
    </location>
</feature>
<evidence type="ECO:0000256" key="1">
    <source>
        <dbReference type="SAM" id="MobiDB-lite"/>
    </source>
</evidence>
<evidence type="ECO:0000313" key="2">
    <source>
        <dbReference type="EMBL" id="GAG44349.1"/>
    </source>
</evidence>
<name>X0XMD7_9ZZZZ</name>
<gene>
    <name evidence="2" type="ORF">S01H1_74732</name>
</gene>
<accession>X0XMD7</accession>
<feature type="region of interest" description="Disordered" evidence="1">
    <location>
        <begin position="213"/>
        <end position="239"/>
    </location>
</feature>
<organism evidence="2">
    <name type="scientific">marine sediment metagenome</name>
    <dbReference type="NCBI Taxonomy" id="412755"/>
    <lineage>
        <taxon>unclassified sequences</taxon>
        <taxon>metagenomes</taxon>
        <taxon>ecological metagenomes</taxon>
    </lineage>
</organism>